<reference evidence="10 11" key="1">
    <citation type="journal article" date="2019" name="Front. Microbiol.">
        <title>Genomes of Neutrophilic Sulfur-Oxidizing Chemolithoautotrophs Representing 9 Proteobacterial Species From 8 Genera.</title>
        <authorList>
            <person name="Watanabe T."/>
            <person name="Kojima H."/>
            <person name="Umezawa K."/>
            <person name="Hori C."/>
            <person name="Takasuka T.E."/>
            <person name="Kato Y."/>
            <person name="Fukui M."/>
        </authorList>
    </citation>
    <scope>NUCLEOTIDE SEQUENCE [LARGE SCALE GENOMIC DNA]</scope>
    <source>
        <strain evidence="10 11">TTN</strain>
    </source>
</reference>
<evidence type="ECO:0000259" key="9">
    <source>
        <dbReference type="PROSITE" id="PS50109"/>
    </source>
</evidence>
<dbReference type="Gene3D" id="1.20.5.1930">
    <property type="match status" value="1"/>
</dbReference>
<sequence length="403" mass="44109">MQDISGPSAGFSESVTDQGLYKLPALRVLSEIATSLSTNVDIERLLERFLSTMVRLAGAGAGAVRVLTADGTGLRLIGSIGLPEEMLEQERIVPLGCGVCGQAVHDSAARSTEAVHLCKNNSGLEFFGDHCVSFVAVPLQHKGHVLGVYNLFMFADAPPIPEEVRLLFSSISEHLGMALENVRLTQENMRISLMNERQMLSNEIHDSLAQTLAYMNIRLEMLKESVHTGDKQFTEKYLGDMEDALESAYSGLRELLTQFHHRMDPRGLVPALQDLLAGACKKTEARVDFTNHTHGLNLTPDQEVQVFHIVQEALANICKHSRAHNIHLNIEQVDDAYRFTITDDGIGLCAAGHPGPGMHFGINIMHGRAKQLGGSVEITSQAGAGTRLTLMFPSQPPRKRDNT</sequence>
<dbReference type="PANTHER" id="PTHR24421:SF10">
    <property type="entry name" value="NITRATE_NITRITE SENSOR PROTEIN NARQ"/>
    <property type="match status" value="1"/>
</dbReference>
<evidence type="ECO:0000256" key="1">
    <source>
        <dbReference type="ARBA" id="ARBA00000085"/>
    </source>
</evidence>
<keyword evidence="8" id="KW-0902">Two-component regulatory system</keyword>
<dbReference type="Pfam" id="PF13185">
    <property type="entry name" value="GAF_2"/>
    <property type="match status" value="1"/>
</dbReference>
<dbReference type="Proteomes" id="UP000286806">
    <property type="component" value="Unassembled WGS sequence"/>
</dbReference>
<dbReference type="InterPro" id="IPR036890">
    <property type="entry name" value="HATPase_C_sf"/>
</dbReference>
<dbReference type="Gene3D" id="3.30.450.40">
    <property type="match status" value="1"/>
</dbReference>
<dbReference type="Pfam" id="PF07730">
    <property type="entry name" value="HisKA_3"/>
    <property type="match status" value="1"/>
</dbReference>
<dbReference type="SUPFAM" id="SSF55781">
    <property type="entry name" value="GAF domain-like"/>
    <property type="match status" value="1"/>
</dbReference>
<dbReference type="PROSITE" id="PS50109">
    <property type="entry name" value="HIS_KIN"/>
    <property type="match status" value="1"/>
</dbReference>
<keyword evidence="6" id="KW-0418">Kinase</keyword>
<gene>
    <name evidence="10" type="ORF">SFMTTN_1691</name>
</gene>
<comment type="catalytic activity">
    <reaction evidence="1">
        <text>ATP + protein L-histidine = ADP + protein N-phospho-L-histidine.</text>
        <dbReference type="EC" id="2.7.13.3"/>
    </reaction>
</comment>
<dbReference type="SMART" id="SM00387">
    <property type="entry name" value="HATPase_c"/>
    <property type="match status" value="1"/>
</dbReference>
<evidence type="ECO:0000256" key="5">
    <source>
        <dbReference type="ARBA" id="ARBA00022741"/>
    </source>
</evidence>
<dbReference type="RefSeq" id="WP_124704687.1">
    <property type="nucleotide sequence ID" value="NZ_BGOW01000015.1"/>
</dbReference>
<dbReference type="AlphaFoldDB" id="A0A401JE72"/>
<name>A0A401JE72_9PROT</name>
<dbReference type="GO" id="GO:0000155">
    <property type="term" value="F:phosphorelay sensor kinase activity"/>
    <property type="evidence" value="ECO:0007669"/>
    <property type="project" value="InterPro"/>
</dbReference>
<accession>A0A401JE72</accession>
<feature type="domain" description="Histidine kinase" evidence="9">
    <location>
        <begin position="199"/>
        <end position="396"/>
    </location>
</feature>
<keyword evidence="11" id="KW-1185">Reference proteome</keyword>
<dbReference type="Gene3D" id="3.30.565.10">
    <property type="entry name" value="Histidine kinase-like ATPase, C-terminal domain"/>
    <property type="match status" value="1"/>
</dbReference>
<keyword evidence="4" id="KW-0808">Transferase</keyword>
<organism evidence="10 11">
    <name type="scientific">Sulfuriferula multivorans</name>
    <dbReference type="NCBI Taxonomy" id="1559896"/>
    <lineage>
        <taxon>Bacteria</taxon>
        <taxon>Pseudomonadati</taxon>
        <taxon>Pseudomonadota</taxon>
        <taxon>Betaproteobacteria</taxon>
        <taxon>Nitrosomonadales</taxon>
        <taxon>Sulfuricellaceae</taxon>
        <taxon>Sulfuriferula</taxon>
    </lineage>
</organism>
<comment type="caution">
    <text evidence="10">The sequence shown here is derived from an EMBL/GenBank/DDBJ whole genome shotgun (WGS) entry which is preliminary data.</text>
</comment>
<evidence type="ECO:0000313" key="10">
    <source>
        <dbReference type="EMBL" id="GBL45880.1"/>
    </source>
</evidence>
<evidence type="ECO:0000256" key="2">
    <source>
        <dbReference type="ARBA" id="ARBA00012438"/>
    </source>
</evidence>
<evidence type="ECO:0000256" key="7">
    <source>
        <dbReference type="ARBA" id="ARBA00022840"/>
    </source>
</evidence>
<evidence type="ECO:0000256" key="6">
    <source>
        <dbReference type="ARBA" id="ARBA00022777"/>
    </source>
</evidence>
<dbReference type="InterPro" id="IPR003594">
    <property type="entry name" value="HATPase_dom"/>
</dbReference>
<evidence type="ECO:0000256" key="8">
    <source>
        <dbReference type="ARBA" id="ARBA00023012"/>
    </source>
</evidence>
<dbReference type="InterPro" id="IPR050482">
    <property type="entry name" value="Sensor_HK_TwoCompSys"/>
</dbReference>
<dbReference type="PANTHER" id="PTHR24421">
    <property type="entry name" value="NITRATE/NITRITE SENSOR PROTEIN NARX-RELATED"/>
    <property type="match status" value="1"/>
</dbReference>
<dbReference type="GO" id="GO:0005524">
    <property type="term" value="F:ATP binding"/>
    <property type="evidence" value="ECO:0007669"/>
    <property type="project" value="UniProtKB-KW"/>
</dbReference>
<proteinExistence type="predicted"/>
<dbReference type="GO" id="GO:0016020">
    <property type="term" value="C:membrane"/>
    <property type="evidence" value="ECO:0007669"/>
    <property type="project" value="InterPro"/>
</dbReference>
<dbReference type="InterPro" id="IPR005467">
    <property type="entry name" value="His_kinase_dom"/>
</dbReference>
<dbReference type="GO" id="GO:0046983">
    <property type="term" value="F:protein dimerization activity"/>
    <property type="evidence" value="ECO:0007669"/>
    <property type="project" value="InterPro"/>
</dbReference>
<keyword evidence="3" id="KW-0597">Phosphoprotein</keyword>
<evidence type="ECO:0000313" key="11">
    <source>
        <dbReference type="Proteomes" id="UP000286806"/>
    </source>
</evidence>
<keyword evidence="7" id="KW-0067">ATP-binding</keyword>
<dbReference type="InterPro" id="IPR003018">
    <property type="entry name" value="GAF"/>
</dbReference>
<keyword evidence="5" id="KW-0547">Nucleotide-binding</keyword>
<dbReference type="EMBL" id="BGOW01000015">
    <property type="protein sequence ID" value="GBL45880.1"/>
    <property type="molecule type" value="Genomic_DNA"/>
</dbReference>
<dbReference type="InterPro" id="IPR029016">
    <property type="entry name" value="GAF-like_dom_sf"/>
</dbReference>
<protein>
    <recommendedName>
        <fullName evidence="2">histidine kinase</fullName>
        <ecNumber evidence="2">2.7.13.3</ecNumber>
    </recommendedName>
</protein>
<dbReference type="CDD" id="cd16917">
    <property type="entry name" value="HATPase_UhpB-NarQ-NarX-like"/>
    <property type="match status" value="1"/>
</dbReference>
<evidence type="ECO:0000256" key="4">
    <source>
        <dbReference type="ARBA" id="ARBA00022679"/>
    </source>
</evidence>
<dbReference type="EC" id="2.7.13.3" evidence="2"/>
<evidence type="ECO:0000256" key="3">
    <source>
        <dbReference type="ARBA" id="ARBA00022553"/>
    </source>
</evidence>
<dbReference type="InterPro" id="IPR011712">
    <property type="entry name" value="Sig_transdc_His_kin_sub3_dim/P"/>
</dbReference>
<dbReference type="SUPFAM" id="SSF55874">
    <property type="entry name" value="ATPase domain of HSP90 chaperone/DNA topoisomerase II/histidine kinase"/>
    <property type="match status" value="1"/>
</dbReference>
<dbReference type="Pfam" id="PF02518">
    <property type="entry name" value="HATPase_c"/>
    <property type="match status" value="1"/>
</dbReference>
<dbReference type="OrthoDB" id="9811306at2"/>
<dbReference type="SMART" id="SM00065">
    <property type="entry name" value="GAF"/>
    <property type="match status" value="1"/>
</dbReference>